<feature type="region of interest" description="Disordered" evidence="2">
    <location>
        <begin position="592"/>
        <end position="645"/>
    </location>
</feature>
<dbReference type="PANTHER" id="PTHR15672:SF8">
    <property type="entry name" value="PROTEIN ENCORE"/>
    <property type="match status" value="1"/>
</dbReference>
<dbReference type="SMART" id="SM00393">
    <property type="entry name" value="R3H"/>
    <property type="match status" value="1"/>
</dbReference>
<feature type="region of interest" description="Disordered" evidence="2">
    <location>
        <begin position="942"/>
        <end position="1016"/>
    </location>
</feature>
<feature type="compositionally biased region" description="Low complexity" evidence="2">
    <location>
        <begin position="903"/>
        <end position="922"/>
    </location>
</feature>
<feature type="compositionally biased region" description="Polar residues" evidence="2">
    <location>
        <begin position="108"/>
        <end position="123"/>
    </location>
</feature>
<keyword evidence="6" id="KW-1185">Reference proteome</keyword>
<dbReference type="InterPro" id="IPR036867">
    <property type="entry name" value="R3H_dom_sf"/>
</dbReference>
<feature type="compositionally biased region" description="Polar residues" evidence="2">
    <location>
        <begin position="208"/>
        <end position="230"/>
    </location>
</feature>
<name>A0AAE0ZBY5_9GAST</name>
<dbReference type="SUPFAM" id="SSF82708">
    <property type="entry name" value="R3H domain"/>
    <property type="match status" value="1"/>
</dbReference>
<dbReference type="InterPro" id="IPR024771">
    <property type="entry name" value="SUZ"/>
</dbReference>
<feature type="region of interest" description="Disordered" evidence="2">
    <location>
        <begin position="392"/>
        <end position="414"/>
    </location>
</feature>
<feature type="compositionally biased region" description="Polar residues" evidence="2">
    <location>
        <begin position="435"/>
        <end position="450"/>
    </location>
</feature>
<dbReference type="PROSITE" id="PS51061">
    <property type="entry name" value="R3H"/>
    <property type="match status" value="1"/>
</dbReference>
<feature type="region of interest" description="Disordered" evidence="2">
    <location>
        <begin position="903"/>
        <end position="928"/>
    </location>
</feature>
<dbReference type="Pfam" id="PF01424">
    <property type="entry name" value="R3H"/>
    <property type="match status" value="1"/>
</dbReference>
<feature type="compositionally biased region" description="Polar residues" evidence="2">
    <location>
        <begin position="1199"/>
        <end position="1211"/>
    </location>
</feature>
<feature type="domain" description="R3H" evidence="3">
    <location>
        <begin position="300"/>
        <end position="363"/>
    </location>
</feature>
<feature type="compositionally biased region" description="Polar residues" evidence="2">
    <location>
        <begin position="515"/>
        <end position="528"/>
    </location>
</feature>
<feature type="region of interest" description="Disordered" evidence="2">
    <location>
        <begin position="428"/>
        <end position="531"/>
    </location>
</feature>
<keyword evidence="1" id="KW-0597">Phosphoprotein</keyword>
<dbReference type="InterPro" id="IPR051937">
    <property type="entry name" value="R3H_domain_containing"/>
</dbReference>
<dbReference type="GO" id="GO:0003676">
    <property type="term" value="F:nucleic acid binding"/>
    <property type="evidence" value="ECO:0007669"/>
    <property type="project" value="UniProtKB-UniRule"/>
</dbReference>
<feature type="compositionally biased region" description="Polar residues" evidence="2">
    <location>
        <begin position="1102"/>
        <end position="1112"/>
    </location>
</feature>
<protein>
    <submittedName>
        <fullName evidence="5">Uncharacterized protein</fullName>
    </submittedName>
</protein>
<dbReference type="InterPro" id="IPR001374">
    <property type="entry name" value="R3H_dom"/>
</dbReference>
<dbReference type="Gene3D" id="3.30.1370.50">
    <property type="entry name" value="R3H-like domain"/>
    <property type="match status" value="1"/>
</dbReference>
<sequence length="1306" mass="138725">MDAFRFISFGPIGPWCNCATSSQLNSPAAWAMSESERRSGAKLHKQPEVEDDDGDEAHQHHDVAPETAQSQTVTHQCGSNSGDINGLSTSDPPTTSTASVAKSEDGTAHTNVNISGVRTPTIQSASSSSETSPDEGQIHPPVTATQPAFTRKQTLTRTQALEGTSPPPDSLPGQQSHVDGRGSSLDVPSHSLTNGGSRGAAEALSGQVPGSASPVSLGTLQKKGGQSASQEAKEFLLASQKVSNDSGHGTLDTTDAGSDTSVLSRDSSLENSAANLYKDSSGVDIPRFIRETMLKSTKDKKTVLAYEKQLIDFCRNETSHELKMAEASSYDRMIAHRLSAFMGLEHNVDSTGKSVIINKTENMRILKITDFIKLDDAEQETKKKILLKKPASLDEKHSRGASKGQFGSHRAKSLEEREKIYSEVRERIFKDGENQGDTLNPPSLLTTHCSMPQLHHQRSLDSARPSCLATSTSPILPSMSSTAATPSSLSHPEHLQQPPHQPYQQHHHHLHPARWSSTDSAPGNSRSGQGAADLRASTMIKSNSYGGVGSSVTSVPGFVRSELSPSAVTGYIESQKDVANMYNNPVSQVVAPPPLCPLPGSSTDQTSTQQTASEEVQASMATGAAEQQQQQQQSHHQQQQSQAVSQACPNTPVAYLISSDYTSIPLGSLIIDPNTMQPHVNADGSLYRFNPSCPPPFMTQPVIQPSPPAGQLSYQMDHLSVSEVGGKYPAAGLDPASAVTGQLVMSHPQAALTYPSSHPIQFSQGQYYPSMSPSPVPLSGQSPFQVLAYAPAAPPMTPSGQGHQIHAQQQILQASPLEAQGQATVPMPTVGVPGVPPNLSGATTYVLSPAPYDIGSVGAGGGVTMYTPYPQGVETLGSGGMGGPIAQQQLVQYNIAAYGQPQPQLQHQLQQQQPQQPQQQPQVMVPHSGAGHTAYFTAVQAATSGSNPTPPPHHPSGIALSQLPPPPQPVPVSLKASSQTHSVHHTQHQLQQQQGQQPHNHHQQQQPPVFYSPGLSNLTMSSLTPVFPSPVASNPQPSSIVMAPPSSTNSIASNPKAGQSPYIQYHSSPPPPPPAHHQQSLSHHQHQVVAAAPSNGHHHSHPQQQLTLSCSGQPLPLCPTSSSGPSSAPRGGPVPQQLVAYHPVRPVGTIVHLGGGPSVQPLVQPSPMGPTQLQPYQILRPTGPELRMMNHGSMRPRLTSLQFSSPHNQQCHAKPLNRQSRKGPKRNNSESKDVEDISIGGESGGSGMRPPQTVLGAAPNPLQPQYQHPQQQQQPVLVTPLLSGMVGHPHIPQAPSQTRQDPPARL</sequence>
<feature type="compositionally biased region" description="Low complexity" evidence="2">
    <location>
        <begin position="988"/>
        <end position="1006"/>
    </location>
</feature>
<feature type="compositionally biased region" description="Polar residues" evidence="2">
    <location>
        <begin position="1031"/>
        <end position="1057"/>
    </location>
</feature>
<feature type="compositionally biased region" description="Low complexity" evidence="2">
    <location>
        <begin position="1259"/>
        <end position="1282"/>
    </location>
</feature>
<feature type="region of interest" description="Disordered" evidence="2">
    <location>
        <begin position="1029"/>
        <end position="1136"/>
    </location>
</feature>
<feature type="region of interest" description="Disordered" evidence="2">
    <location>
        <begin position="29"/>
        <end position="267"/>
    </location>
</feature>
<evidence type="ECO:0000313" key="5">
    <source>
        <dbReference type="EMBL" id="KAK3766488.1"/>
    </source>
</evidence>
<feature type="compositionally biased region" description="Polar residues" evidence="2">
    <location>
        <begin position="67"/>
        <end position="87"/>
    </location>
</feature>
<evidence type="ECO:0000313" key="6">
    <source>
        <dbReference type="Proteomes" id="UP001283361"/>
    </source>
</evidence>
<evidence type="ECO:0000256" key="1">
    <source>
        <dbReference type="ARBA" id="ARBA00022553"/>
    </source>
</evidence>
<feature type="compositionally biased region" description="Low complexity" evidence="2">
    <location>
        <begin position="601"/>
        <end position="613"/>
    </location>
</feature>
<dbReference type="PANTHER" id="PTHR15672">
    <property type="entry name" value="CAMP-REGULATED PHOSPHOPROTEIN 21 RELATED R3H DOMAIN CONTAINING PROTEIN"/>
    <property type="match status" value="1"/>
</dbReference>
<evidence type="ECO:0000256" key="2">
    <source>
        <dbReference type="SAM" id="MobiDB-lite"/>
    </source>
</evidence>
<comment type="caution">
    <text evidence="5">The sequence shown here is derived from an EMBL/GenBank/DDBJ whole genome shotgun (WGS) entry which is preliminary data.</text>
</comment>
<gene>
    <name evidence="5" type="ORF">RRG08_059306</name>
</gene>
<dbReference type="CDD" id="cd02642">
    <property type="entry name" value="R3H_encore_like"/>
    <property type="match status" value="1"/>
</dbReference>
<dbReference type="Pfam" id="PF12752">
    <property type="entry name" value="SUZ"/>
    <property type="match status" value="1"/>
</dbReference>
<feature type="compositionally biased region" description="Polar residues" evidence="2">
    <location>
        <begin position="143"/>
        <end position="162"/>
    </location>
</feature>
<reference evidence="5" key="1">
    <citation type="journal article" date="2023" name="G3 (Bethesda)">
        <title>A reference genome for the long-term kleptoplast-retaining sea slug Elysia crispata morphotype clarki.</title>
        <authorList>
            <person name="Eastman K.E."/>
            <person name="Pendleton A.L."/>
            <person name="Shaikh M.A."/>
            <person name="Suttiyut T."/>
            <person name="Ogas R."/>
            <person name="Tomko P."/>
            <person name="Gavelis G."/>
            <person name="Widhalm J.R."/>
            <person name="Wisecaver J.H."/>
        </authorList>
    </citation>
    <scope>NUCLEOTIDE SEQUENCE</scope>
    <source>
        <strain evidence="5">ECLA1</strain>
    </source>
</reference>
<proteinExistence type="predicted"/>
<feature type="compositionally biased region" description="Low complexity" evidence="2">
    <location>
        <begin position="1114"/>
        <end position="1135"/>
    </location>
</feature>
<feature type="domain" description="SUZ" evidence="4">
    <location>
        <begin position="362"/>
        <end position="433"/>
    </location>
</feature>
<accession>A0AAE0ZBY5</accession>
<evidence type="ECO:0000259" key="4">
    <source>
        <dbReference type="PROSITE" id="PS51673"/>
    </source>
</evidence>
<organism evidence="5 6">
    <name type="scientific">Elysia crispata</name>
    <name type="common">lettuce slug</name>
    <dbReference type="NCBI Taxonomy" id="231223"/>
    <lineage>
        <taxon>Eukaryota</taxon>
        <taxon>Metazoa</taxon>
        <taxon>Spiralia</taxon>
        <taxon>Lophotrochozoa</taxon>
        <taxon>Mollusca</taxon>
        <taxon>Gastropoda</taxon>
        <taxon>Heterobranchia</taxon>
        <taxon>Euthyneura</taxon>
        <taxon>Panpulmonata</taxon>
        <taxon>Sacoglossa</taxon>
        <taxon>Placobranchoidea</taxon>
        <taxon>Plakobranchidae</taxon>
        <taxon>Elysia</taxon>
    </lineage>
</organism>
<dbReference type="Proteomes" id="UP001283361">
    <property type="component" value="Unassembled WGS sequence"/>
</dbReference>
<dbReference type="EMBL" id="JAWDGP010004222">
    <property type="protein sequence ID" value="KAK3766488.1"/>
    <property type="molecule type" value="Genomic_DNA"/>
</dbReference>
<feature type="region of interest" description="Disordered" evidence="2">
    <location>
        <begin position="1198"/>
        <end position="1306"/>
    </location>
</feature>
<dbReference type="PROSITE" id="PS51673">
    <property type="entry name" value="SUZ"/>
    <property type="match status" value="1"/>
</dbReference>
<feature type="compositionally biased region" description="Low complexity" evidence="2">
    <location>
        <begin position="88"/>
        <end position="99"/>
    </location>
</feature>
<feature type="compositionally biased region" description="Low complexity" evidence="2">
    <location>
        <begin position="627"/>
        <end position="642"/>
    </location>
</feature>
<feature type="compositionally biased region" description="Polar residues" evidence="2">
    <location>
        <begin position="240"/>
        <end position="267"/>
    </location>
</feature>
<evidence type="ECO:0000259" key="3">
    <source>
        <dbReference type="PROSITE" id="PS51061"/>
    </source>
</evidence>
<feature type="compositionally biased region" description="Low complexity" evidence="2">
    <location>
        <begin position="476"/>
        <end position="504"/>
    </location>
</feature>